<name>A0AAV5L997_9ROSI</name>
<feature type="compositionally biased region" description="Polar residues" evidence="1">
    <location>
        <begin position="32"/>
        <end position="48"/>
    </location>
</feature>
<reference evidence="2 3" key="1">
    <citation type="journal article" date="2021" name="Commun. Biol.">
        <title>The genome of Shorea leprosula (Dipterocarpaceae) highlights the ecological relevance of drought in aseasonal tropical rainforests.</title>
        <authorList>
            <person name="Ng K.K.S."/>
            <person name="Kobayashi M.J."/>
            <person name="Fawcett J.A."/>
            <person name="Hatakeyama M."/>
            <person name="Paape T."/>
            <person name="Ng C.H."/>
            <person name="Ang C.C."/>
            <person name="Tnah L.H."/>
            <person name="Lee C.T."/>
            <person name="Nishiyama T."/>
            <person name="Sese J."/>
            <person name="O'Brien M.J."/>
            <person name="Copetti D."/>
            <person name="Mohd Noor M.I."/>
            <person name="Ong R.C."/>
            <person name="Putra M."/>
            <person name="Sireger I.Z."/>
            <person name="Indrioko S."/>
            <person name="Kosugi Y."/>
            <person name="Izuno A."/>
            <person name="Isagi Y."/>
            <person name="Lee S.L."/>
            <person name="Shimizu K.K."/>
        </authorList>
    </citation>
    <scope>NUCLEOTIDE SEQUENCE [LARGE SCALE GENOMIC DNA]</scope>
    <source>
        <strain evidence="2">214</strain>
    </source>
</reference>
<gene>
    <name evidence="2" type="ORF">SLEP1_g42269</name>
</gene>
<dbReference type="Proteomes" id="UP001054252">
    <property type="component" value="Unassembled WGS sequence"/>
</dbReference>
<feature type="region of interest" description="Disordered" evidence="1">
    <location>
        <begin position="1"/>
        <end position="48"/>
    </location>
</feature>
<organism evidence="2 3">
    <name type="scientific">Rubroshorea leprosula</name>
    <dbReference type="NCBI Taxonomy" id="152421"/>
    <lineage>
        <taxon>Eukaryota</taxon>
        <taxon>Viridiplantae</taxon>
        <taxon>Streptophyta</taxon>
        <taxon>Embryophyta</taxon>
        <taxon>Tracheophyta</taxon>
        <taxon>Spermatophyta</taxon>
        <taxon>Magnoliopsida</taxon>
        <taxon>eudicotyledons</taxon>
        <taxon>Gunneridae</taxon>
        <taxon>Pentapetalae</taxon>
        <taxon>rosids</taxon>
        <taxon>malvids</taxon>
        <taxon>Malvales</taxon>
        <taxon>Dipterocarpaceae</taxon>
        <taxon>Rubroshorea</taxon>
    </lineage>
</organism>
<comment type="caution">
    <text evidence="2">The sequence shown here is derived from an EMBL/GenBank/DDBJ whole genome shotgun (WGS) entry which is preliminary data.</text>
</comment>
<dbReference type="PANTHER" id="PTHR33477:SF2">
    <property type="entry name" value="2-PHOSPHOGLYCERATE KINASE"/>
    <property type="match status" value="1"/>
</dbReference>
<protein>
    <submittedName>
        <fullName evidence="2">Uncharacterized protein</fullName>
    </submittedName>
</protein>
<accession>A0AAV5L997</accession>
<proteinExistence type="predicted"/>
<dbReference type="EMBL" id="BPVZ01000102">
    <property type="protein sequence ID" value="GKV33818.1"/>
    <property type="molecule type" value="Genomic_DNA"/>
</dbReference>
<evidence type="ECO:0000256" key="1">
    <source>
        <dbReference type="SAM" id="MobiDB-lite"/>
    </source>
</evidence>
<keyword evidence="3" id="KW-1185">Reference proteome</keyword>
<evidence type="ECO:0000313" key="2">
    <source>
        <dbReference type="EMBL" id="GKV33818.1"/>
    </source>
</evidence>
<dbReference type="AlphaFoldDB" id="A0AAV5L997"/>
<dbReference type="PANTHER" id="PTHR33477">
    <property type="entry name" value="P-LOOP NTPASE DOMAIN-CONTAINING PROTEIN LPA1 HOMOLOG 1"/>
    <property type="match status" value="1"/>
</dbReference>
<evidence type="ECO:0000313" key="3">
    <source>
        <dbReference type="Proteomes" id="UP001054252"/>
    </source>
</evidence>
<sequence>MDDENKEPATMPEKRKEASAVNVTSKEAPPTQVENNPAQLCGNHTENSQNNHVHVTLDEGVCSDQVNKVAESLESLDLTSIPEKKGETIKEPELDIKAPVQKEKPGPQPIIIPVALKMAEFDHKALLAEWISTRKISDKCLIQDKDTLIANLKTIQDYLCSFKSQGLTVVNISATTFPQTLDWLHGYLLQCIEQGSSSLSKESSSAPK</sequence>